<dbReference type="RefSeq" id="WP_310575397.1">
    <property type="nucleotide sequence ID" value="NZ_JAVKPK010000018.1"/>
</dbReference>
<dbReference type="InterPro" id="IPR015889">
    <property type="entry name" value="Intradiol_dOase_core"/>
</dbReference>
<evidence type="ECO:0000256" key="1">
    <source>
        <dbReference type="SAM" id="Phobius"/>
    </source>
</evidence>
<name>A0ABU2D060_9EURY</name>
<sequence>MLPEKFKRNEAGTVGLPIRIVVLSVVGFIGFYAILSALSNAPTVPESMYATANISAFSLPSPDLETEKETNLSLLVKVLDRNNRGIEEANVIAWSPDRKKAYSGVTDPTGNVTIKIINPELPSGKAEGYISIKVMRAGYRDLTSDHFLKVIRS</sequence>
<dbReference type="Proteomes" id="UP001246244">
    <property type="component" value="Unassembled WGS sequence"/>
</dbReference>
<evidence type="ECO:0000313" key="3">
    <source>
        <dbReference type="Proteomes" id="UP001246244"/>
    </source>
</evidence>
<dbReference type="EMBL" id="JAVKPK010000018">
    <property type="protein sequence ID" value="MDR7665371.1"/>
    <property type="molecule type" value="Genomic_DNA"/>
</dbReference>
<dbReference type="Gene3D" id="2.60.130.10">
    <property type="entry name" value="Aromatic compound dioxygenase"/>
    <property type="match status" value="1"/>
</dbReference>
<keyword evidence="1" id="KW-0472">Membrane</keyword>
<gene>
    <name evidence="2" type="ORF">RG963_06145</name>
</gene>
<keyword evidence="1" id="KW-1133">Transmembrane helix</keyword>
<evidence type="ECO:0000313" key="2">
    <source>
        <dbReference type="EMBL" id="MDR7665371.1"/>
    </source>
</evidence>
<feature type="transmembrane region" description="Helical" evidence="1">
    <location>
        <begin position="20"/>
        <end position="38"/>
    </location>
</feature>
<proteinExistence type="predicted"/>
<accession>A0ABU2D060</accession>
<keyword evidence="1" id="KW-0812">Transmembrane</keyword>
<reference evidence="3" key="1">
    <citation type="submission" date="2023-07" db="EMBL/GenBank/DDBJ databases">
        <title>Whole-genome sequencing of a new Methanosarcina sp. Z-7115.</title>
        <authorList>
            <person name="Zhilina T.N."/>
            <person name="Merkel A.Y."/>
        </authorList>
    </citation>
    <scope>NUCLEOTIDE SEQUENCE [LARGE SCALE GENOMIC DNA]</scope>
    <source>
        <strain evidence="3">Z-7115</strain>
    </source>
</reference>
<organism evidence="2 3">
    <name type="scientific">Methanosarcina baikalica</name>
    <dbReference type="NCBI Taxonomy" id="3073890"/>
    <lineage>
        <taxon>Archaea</taxon>
        <taxon>Methanobacteriati</taxon>
        <taxon>Methanobacteriota</taxon>
        <taxon>Stenosarchaea group</taxon>
        <taxon>Methanomicrobia</taxon>
        <taxon>Methanosarcinales</taxon>
        <taxon>Methanosarcinaceae</taxon>
        <taxon>Methanosarcina</taxon>
    </lineage>
</organism>
<protein>
    <submittedName>
        <fullName evidence="2">Carboxypeptidase regulatory-like domain-containing protein</fullName>
    </submittedName>
</protein>
<comment type="caution">
    <text evidence="2">The sequence shown here is derived from an EMBL/GenBank/DDBJ whole genome shotgun (WGS) entry which is preliminary data.</text>
</comment>
<keyword evidence="3" id="KW-1185">Reference proteome</keyword>